<dbReference type="PROSITE" id="PS00893">
    <property type="entry name" value="NUDIX_BOX"/>
    <property type="match status" value="1"/>
</dbReference>
<protein>
    <submittedName>
        <fullName evidence="6">NUDIX hydrolase</fullName>
        <ecNumber evidence="6">3.6.-.-</ecNumber>
    </submittedName>
</protein>
<keyword evidence="3 4" id="KW-0378">Hydrolase</keyword>
<organism evidence="6">
    <name type="scientific">Bifidobacterium aquikefiricola</name>
    <dbReference type="NCBI Taxonomy" id="3059038"/>
    <lineage>
        <taxon>Bacteria</taxon>
        <taxon>Bacillati</taxon>
        <taxon>Actinomycetota</taxon>
        <taxon>Actinomycetes</taxon>
        <taxon>Bifidobacteriales</taxon>
        <taxon>Bifidobacteriaceae</taxon>
        <taxon>Bifidobacterium</taxon>
    </lineage>
</organism>
<name>A0AB39U5R7_9BIFI</name>
<evidence type="ECO:0000256" key="4">
    <source>
        <dbReference type="RuleBase" id="RU003476"/>
    </source>
</evidence>
<accession>A0AB39U5R7</accession>
<dbReference type="InterPro" id="IPR020476">
    <property type="entry name" value="Nudix_hydrolase"/>
</dbReference>
<feature type="domain" description="Nudix hydrolase" evidence="5">
    <location>
        <begin position="50"/>
        <end position="181"/>
    </location>
</feature>
<evidence type="ECO:0000256" key="1">
    <source>
        <dbReference type="ARBA" id="ARBA00001946"/>
    </source>
</evidence>
<dbReference type="KEGG" id="baqk:QN215_08870"/>
<dbReference type="Pfam" id="PF00293">
    <property type="entry name" value="NUDIX"/>
    <property type="match status" value="1"/>
</dbReference>
<sequence length="207" mass="22911">MQSEQNAPLELGKPEIVYDSHDSAAFQVTKVHARNPTNNDEVDLHYVSVKYAQPGAVCIAQCKGHLLIARHWRLATHSYGWEFPRGMGEMGESSEQTANREFFEETGIQARDTQIFQVIHADTGLIRDSIAVAALTVDSIEPNATAIDGELQSLHWITPEQLDRMIAEAAITDGITIAAYLVWKLRQQSTHDCDNSGSPSTQPQPSQ</sequence>
<dbReference type="CDD" id="cd03424">
    <property type="entry name" value="NUDIX_ADPRase_Nudt5_UGPPase_Nudt14"/>
    <property type="match status" value="1"/>
</dbReference>
<evidence type="ECO:0000259" key="5">
    <source>
        <dbReference type="PROSITE" id="PS51462"/>
    </source>
</evidence>
<proteinExistence type="inferred from homology"/>
<dbReference type="EC" id="3.6.-.-" evidence="6"/>
<dbReference type="PANTHER" id="PTHR43046:SF16">
    <property type="entry name" value="ADP-RIBOSE PYROPHOSPHATASE YJHB-RELATED"/>
    <property type="match status" value="1"/>
</dbReference>
<comment type="cofactor">
    <cofactor evidence="1">
        <name>Mg(2+)</name>
        <dbReference type="ChEBI" id="CHEBI:18420"/>
    </cofactor>
</comment>
<dbReference type="InterPro" id="IPR020084">
    <property type="entry name" value="NUDIX_hydrolase_CS"/>
</dbReference>
<dbReference type="SUPFAM" id="SSF55811">
    <property type="entry name" value="Nudix"/>
    <property type="match status" value="1"/>
</dbReference>
<dbReference type="Gene3D" id="3.90.79.10">
    <property type="entry name" value="Nucleoside Triphosphate Pyrophosphohydrolase"/>
    <property type="match status" value="1"/>
</dbReference>
<gene>
    <name evidence="6" type="ORF">QN215_08870</name>
</gene>
<dbReference type="PRINTS" id="PR00502">
    <property type="entry name" value="NUDIXFAMILY"/>
</dbReference>
<dbReference type="PANTHER" id="PTHR43046">
    <property type="entry name" value="GDP-MANNOSE MANNOSYL HYDROLASE"/>
    <property type="match status" value="1"/>
</dbReference>
<dbReference type="RefSeq" id="WP_369343947.1">
    <property type="nucleotide sequence ID" value="NZ_CP129674.1"/>
</dbReference>
<dbReference type="EMBL" id="CP129674">
    <property type="protein sequence ID" value="XDS44359.1"/>
    <property type="molecule type" value="Genomic_DNA"/>
</dbReference>
<dbReference type="InterPro" id="IPR015797">
    <property type="entry name" value="NUDIX_hydrolase-like_dom_sf"/>
</dbReference>
<comment type="similarity">
    <text evidence="2 4">Belongs to the Nudix hydrolase family.</text>
</comment>
<dbReference type="AlphaFoldDB" id="A0AB39U5R7"/>
<dbReference type="GO" id="GO:0016787">
    <property type="term" value="F:hydrolase activity"/>
    <property type="evidence" value="ECO:0007669"/>
    <property type="project" value="UniProtKB-KW"/>
</dbReference>
<evidence type="ECO:0000256" key="2">
    <source>
        <dbReference type="ARBA" id="ARBA00005582"/>
    </source>
</evidence>
<evidence type="ECO:0000256" key="3">
    <source>
        <dbReference type="ARBA" id="ARBA00022801"/>
    </source>
</evidence>
<evidence type="ECO:0000313" key="6">
    <source>
        <dbReference type="EMBL" id="XDS44359.1"/>
    </source>
</evidence>
<dbReference type="PROSITE" id="PS51462">
    <property type="entry name" value="NUDIX"/>
    <property type="match status" value="1"/>
</dbReference>
<reference evidence="6" key="1">
    <citation type="submission" date="2023-07" db="EMBL/GenBank/DDBJ databases">
        <title>Bifidobacterium aquikefiriaerophilum sp. nov. and Bifidobacterium eccum sp. nov., isolated from water kefir.</title>
        <authorList>
            <person name="Breselge S."/>
            <person name="Bellassi P."/>
            <person name="Barcenilla C."/>
            <person name="Alvarez-Ordonez A."/>
            <person name="Morelli L."/>
            <person name="Cotter P.D."/>
        </authorList>
    </citation>
    <scope>NUCLEOTIDE SEQUENCE</scope>
    <source>
        <strain evidence="6">WK041_4_12</strain>
    </source>
</reference>
<dbReference type="InterPro" id="IPR000086">
    <property type="entry name" value="NUDIX_hydrolase_dom"/>
</dbReference>